<dbReference type="AlphaFoldDB" id="A0AA36HYS8"/>
<keyword evidence="2" id="KW-1185">Reference proteome</keyword>
<dbReference type="Proteomes" id="UP001178507">
    <property type="component" value="Unassembled WGS sequence"/>
</dbReference>
<evidence type="ECO:0000313" key="2">
    <source>
        <dbReference type="Proteomes" id="UP001178507"/>
    </source>
</evidence>
<proteinExistence type="predicted"/>
<dbReference type="EMBL" id="CAUJNA010000494">
    <property type="protein sequence ID" value="CAJ1377843.1"/>
    <property type="molecule type" value="Genomic_DNA"/>
</dbReference>
<evidence type="ECO:0000313" key="1">
    <source>
        <dbReference type="EMBL" id="CAJ1377843.1"/>
    </source>
</evidence>
<dbReference type="InterPro" id="IPR027417">
    <property type="entry name" value="P-loop_NTPase"/>
</dbReference>
<sequence>MGSDLQLIDTPGANSMSGRVEHNVWIAHALNFCPVNLILLVVKAEVRMDATMNVVTDYVERFQDFEELLALCITHMDTVSWTQERFKELVTQKLGLETPIFASRVTSGCRLKKSVLARCREPQDLCITSDTFLNYFKVHEGTFKILKTCRKEITRFQTIKQDFMNQFSESWWTTEERVDVVFEFQAWMLEQVFAAQRRVAEACDFTFTSDDAQVIANEAGHIATLTNQLKGVLLEVRMLAFGFQRDINTDLRKCPHCSAIWAKEEGCDGDTTCGNRVGKILDTRFESLSQFSFRFDGERLHITQAAKRKLMGCQSSGGAGCGKTIAWHNMAPVELPPEFVPSASRVKTDDVNILFPEARLCFSYMYGKLIRMCSAIRQTRAAIRRAIPHGDRSPMGGA</sequence>
<name>A0AA36HYS8_9DINO</name>
<evidence type="ECO:0008006" key="3">
    <source>
        <dbReference type="Google" id="ProtNLM"/>
    </source>
</evidence>
<dbReference type="SUPFAM" id="SSF52540">
    <property type="entry name" value="P-loop containing nucleoside triphosphate hydrolases"/>
    <property type="match status" value="1"/>
</dbReference>
<gene>
    <name evidence="1" type="ORF">EVOR1521_LOCUS6546</name>
</gene>
<protein>
    <recommendedName>
        <fullName evidence="3">G domain-containing protein</fullName>
    </recommendedName>
</protein>
<comment type="caution">
    <text evidence="1">The sequence shown here is derived from an EMBL/GenBank/DDBJ whole genome shotgun (WGS) entry which is preliminary data.</text>
</comment>
<reference evidence="1" key="1">
    <citation type="submission" date="2023-08" db="EMBL/GenBank/DDBJ databases">
        <authorList>
            <person name="Chen Y."/>
            <person name="Shah S."/>
            <person name="Dougan E. K."/>
            <person name="Thang M."/>
            <person name="Chan C."/>
        </authorList>
    </citation>
    <scope>NUCLEOTIDE SEQUENCE</scope>
</reference>
<accession>A0AA36HYS8</accession>
<organism evidence="1 2">
    <name type="scientific">Effrenium voratum</name>
    <dbReference type="NCBI Taxonomy" id="2562239"/>
    <lineage>
        <taxon>Eukaryota</taxon>
        <taxon>Sar</taxon>
        <taxon>Alveolata</taxon>
        <taxon>Dinophyceae</taxon>
        <taxon>Suessiales</taxon>
        <taxon>Symbiodiniaceae</taxon>
        <taxon>Effrenium</taxon>
    </lineage>
</organism>